<accession>A0A9E8RXT4</accession>
<organism evidence="2 3">
    <name type="scientific">Fervidibacillus halotolerans</name>
    <dbReference type="NCBI Taxonomy" id="2980027"/>
    <lineage>
        <taxon>Bacteria</taxon>
        <taxon>Bacillati</taxon>
        <taxon>Bacillota</taxon>
        <taxon>Bacilli</taxon>
        <taxon>Bacillales</taxon>
        <taxon>Bacillaceae</taxon>
        <taxon>Fervidibacillus</taxon>
    </lineage>
</organism>
<gene>
    <name evidence="2" type="ORF">OE105_02835</name>
</gene>
<dbReference type="EMBL" id="CP106877">
    <property type="protein sequence ID" value="WAA13080.1"/>
    <property type="molecule type" value="Genomic_DNA"/>
</dbReference>
<evidence type="ECO:0000313" key="3">
    <source>
        <dbReference type="Proteomes" id="UP001164726"/>
    </source>
</evidence>
<feature type="region of interest" description="Disordered" evidence="1">
    <location>
        <begin position="68"/>
        <end position="105"/>
    </location>
</feature>
<feature type="compositionally biased region" description="Basic and acidic residues" evidence="1">
    <location>
        <begin position="37"/>
        <end position="48"/>
    </location>
</feature>
<dbReference type="Proteomes" id="UP001164726">
    <property type="component" value="Chromosome"/>
</dbReference>
<sequence length="200" mass="23152">MGNALNKHRSKPLLYIQQPEFPEVSIIQQEKISIPVDHSKEQLESDGKGRRKKQKRLPVVDILVIEDKESTEGKITPSEQNAEPSRGKTGRREWVQKGDKNPIAGKSIEHISIDEKDEAKAKEKDSNIKEVIRRLALYPPVLERPICEATIRGERKRFQVLSKRGNFVRIKVDNSIEMYNYKEFYDFQIINPTNNNEDSK</sequence>
<proteinExistence type="predicted"/>
<feature type="compositionally biased region" description="Basic and acidic residues" evidence="1">
    <location>
        <begin position="90"/>
        <end position="100"/>
    </location>
</feature>
<reference evidence="2" key="1">
    <citation type="submission" date="2022-09" db="EMBL/GenBank/DDBJ databases">
        <title>Complete Genomes of Fervidibacillus albus and Fervidibacillus halotolerans isolated from tidal flat sediments.</title>
        <authorList>
            <person name="Kwon K.K."/>
            <person name="Yang S.-H."/>
            <person name="Park M.J."/>
            <person name="Oh H.-M."/>
        </authorList>
    </citation>
    <scope>NUCLEOTIDE SEQUENCE</scope>
    <source>
        <strain evidence="2">MEBiC13594</strain>
    </source>
</reference>
<keyword evidence="3" id="KW-1185">Reference proteome</keyword>
<dbReference type="RefSeq" id="WP_275421220.1">
    <property type="nucleotide sequence ID" value="NZ_CP106877.1"/>
</dbReference>
<feature type="region of interest" description="Disordered" evidence="1">
    <location>
        <begin position="32"/>
        <end position="55"/>
    </location>
</feature>
<evidence type="ECO:0008006" key="4">
    <source>
        <dbReference type="Google" id="ProtNLM"/>
    </source>
</evidence>
<evidence type="ECO:0000313" key="2">
    <source>
        <dbReference type="EMBL" id="WAA13080.1"/>
    </source>
</evidence>
<evidence type="ECO:0000256" key="1">
    <source>
        <dbReference type="SAM" id="MobiDB-lite"/>
    </source>
</evidence>
<protein>
    <recommendedName>
        <fullName evidence="4">Spore coat protein CotO</fullName>
    </recommendedName>
</protein>
<dbReference type="KEGG" id="fhl:OE105_02835"/>
<dbReference type="AlphaFoldDB" id="A0A9E8RXT4"/>
<name>A0A9E8RXT4_9BACI</name>